<dbReference type="FunFam" id="1.10.10.60:FF:000180">
    <property type="entry name" value="DnaJ (Hsp40) homolog, subfamily C, member 2"/>
    <property type="match status" value="1"/>
</dbReference>
<evidence type="ECO:0000256" key="6">
    <source>
        <dbReference type="ARBA" id="ARBA00023186"/>
    </source>
</evidence>
<comment type="caution">
    <text evidence="15">The sequence shown here is derived from an EMBL/GenBank/DDBJ whole genome shotgun (WGS) entry which is preliminary data.</text>
</comment>
<evidence type="ECO:0000313" key="16">
    <source>
        <dbReference type="Proteomes" id="UP000682733"/>
    </source>
</evidence>
<evidence type="ECO:0000259" key="12">
    <source>
        <dbReference type="PROSITE" id="PS50076"/>
    </source>
</evidence>
<dbReference type="AlphaFoldDB" id="A0A8S2GGS2"/>
<dbReference type="PROSITE" id="PS50076">
    <property type="entry name" value="DNAJ_2"/>
    <property type="match status" value="1"/>
</dbReference>
<protein>
    <recommendedName>
        <fullName evidence="17">DnaJ-like protein</fullName>
    </recommendedName>
</protein>
<evidence type="ECO:0008006" key="17">
    <source>
        <dbReference type="Google" id="ProtNLM"/>
    </source>
</evidence>
<evidence type="ECO:0000256" key="9">
    <source>
        <dbReference type="SAM" id="MobiDB-lite"/>
    </source>
</evidence>
<dbReference type="Gene3D" id="1.10.287.110">
    <property type="entry name" value="DnaJ domain"/>
    <property type="match status" value="1"/>
</dbReference>
<evidence type="ECO:0000256" key="8">
    <source>
        <dbReference type="ARBA" id="ARBA00037847"/>
    </source>
</evidence>
<keyword evidence="7" id="KW-0539">Nucleus</keyword>
<evidence type="ECO:0000256" key="3">
    <source>
        <dbReference type="ARBA" id="ARBA00022737"/>
    </source>
</evidence>
<name>A0A8S2GGS2_9BILA</name>
<evidence type="ECO:0000256" key="5">
    <source>
        <dbReference type="ARBA" id="ARBA00023136"/>
    </source>
</evidence>
<accession>A0A8S2GGS2</accession>
<evidence type="ECO:0000256" key="2">
    <source>
        <dbReference type="ARBA" id="ARBA00022729"/>
    </source>
</evidence>
<keyword evidence="1 10" id="KW-0812">Transmembrane</keyword>
<dbReference type="Pfam" id="PF23082">
    <property type="entry name" value="Myb_DNA-binding_2"/>
    <property type="match status" value="1"/>
</dbReference>
<dbReference type="InterPro" id="IPR052606">
    <property type="entry name" value="DnaJ_domain_protein"/>
</dbReference>
<keyword evidence="6" id="KW-0143">Chaperone</keyword>
<dbReference type="SMART" id="SM00271">
    <property type="entry name" value="DnaJ"/>
    <property type="match status" value="1"/>
</dbReference>
<feature type="signal peptide" evidence="11">
    <location>
        <begin position="1"/>
        <end position="19"/>
    </location>
</feature>
<dbReference type="InterPro" id="IPR018253">
    <property type="entry name" value="DnaJ_domain_CS"/>
</dbReference>
<dbReference type="CDD" id="cd06257">
    <property type="entry name" value="DnaJ"/>
    <property type="match status" value="1"/>
</dbReference>
<dbReference type="InterPro" id="IPR001623">
    <property type="entry name" value="DnaJ_domain"/>
</dbReference>
<dbReference type="InterPro" id="IPR001005">
    <property type="entry name" value="SANT/Myb"/>
</dbReference>
<dbReference type="InterPro" id="IPR036869">
    <property type="entry name" value="J_dom_sf"/>
</dbReference>
<dbReference type="EMBL" id="CAJNOK010000078">
    <property type="protein sequence ID" value="CAF0727588.1"/>
    <property type="molecule type" value="Genomic_DNA"/>
</dbReference>
<feature type="region of interest" description="Disordered" evidence="9">
    <location>
        <begin position="363"/>
        <end position="389"/>
    </location>
</feature>
<dbReference type="SUPFAM" id="SSF46565">
    <property type="entry name" value="Chaperone J-domain"/>
    <property type="match status" value="1"/>
</dbReference>
<keyword evidence="4 10" id="KW-1133">Transmembrane helix</keyword>
<gene>
    <name evidence="14" type="ORF">OVA965_LOCUS555</name>
    <name evidence="15" type="ORF">TMI583_LOCUS555</name>
</gene>
<dbReference type="PROSITE" id="PS00636">
    <property type="entry name" value="DNAJ_1"/>
    <property type="match status" value="1"/>
</dbReference>
<keyword evidence="5 10" id="KW-0472">Membrane</keyword>
<evidence type="ECO:0000256" key="1">
    <source>
        <dbReference type="ARBA" id="ARBA00022692"/>
    </source>
</evidence>
<dbReference type="InterPro" id="IPR009057">
    <property type="entry name" value="Homeodomain-like_sf"/>
</dbReference>
<keyword evidence="3" id="KW-0677">Repeat</keyword>
<dbReference type="GO" id="GO:0012505">
    <property type="term" value="C:endomembrane system"/>
    <property type="evidence" value="ECO:0007669"/>
    <property type="project" value="UniProtKB-SubCell"/>
</dbReference>
<evidence type="ECO:0000313" key="14">
    <source>
        <dbReference type="EMBL" id="CAF0727588.1"/>
    </source>
</evidence>
<evidence type="ECO:0000256" key="7">
    <source>
        <dbReference type="ARBA" id="ARBA00023242"/>
    </source>
</evidence>
<dbReference type="PRINTS" id="PR00625">
    <property type="entry name" value="JDOMAIN"/>
</dbReference>
<proteinExistence type="predicted"/>
<dbReference type="Gene3D" id="1.10.10.60">
    <property type="entry name" value="Homeodomain-like"/>
    <property type="match status" value="2"/>
</dbReference>
<keyword evidence="2 11" id="KW-0732">Signal</keyword>
<reference evidence="15" key="1">
    <citation type="submission" date="2021-02" db="EMBL/GenBank/DDBJ databases">
        <authorList>
            <person name="Nowell W R."/>
        </authorList>
    </citation>
    <scope>NUCLEOTIDE SEQUENCE</scope>
</reference>
<evidence type="ECO:0000256" key="4">
    <source>
        <dbReference type="ARBA" id="ARBA00022989"/>
    </source>
</evidence>
<evidence type="ECO:0000259" key="13">
    <source>
        <dbReference type="PROSITE" id="PS50090"/>
    </source>
</evidence>
<comment type="subcellular location">
    <subcellularLocation>
        <location evidence="8">Endomembrane system</location>
        <topology evidence="8">Single-pass membrane protein</topology>
    </subcellularLocation>
</comment>
<dbReference type="Proteomes" id="UP000677228">
    <property type="component" value="Unassembled WGS sequence"/>
</dbReference>
<evidence type="ECO:0000313" key="15">
    <source>
        <dbReference type="EMBL" id="CAF3501794.1"/>
    </source>
</evidence>
<evidence type="ECO:0000256" key="10">
    <source>
        <dbReference type="SAM" id="Phobius"/>
    </source>
</evidence>
<dbReference type="EMBL" id="CAJOBA010000078">
    <property type="protein sequence ID" value="CAF3501794.1"/>
    <property type="molecule type" value="Genomic_DNA"/>
</dbReference>
<dbReference type="Pfam" id="PF00249">
    <property type="entry name" value="Myb_DNA-binding"/>
    <property type="match status" value="1"/>
</dbReference>
<evidence type="ECO:0000256" key="11">
    <source>
        <dbReference type="SAM" id="SignalP"/>
    </source>
</evidence>
<feature type="transmembrane region" description="Helical" evidence="10">
    <location>
        <begin position="126"/>
        <end position="147"/>
    </location>
</feature>
<dbReference type="PROSITE" id="PS50090">
    <property type="entry name" value="MYB_LIKE"/>
    <property type="match status" value="1"/>
</dbReference>
<feature type="domain" description="J" evidence="12">
    <location>
        <begin position="37"/>
        <end position="101"/>
    </location>
</feature>
<dbReference type="Proteomes" id="UP000682733">
    <property type="component" value="Unassembled WGS sequence"/>
</dbReference>
<organism evidence="15 16">
    <name type="scientific">Didymodactylos carnosus</name>
    <dbReference type="NCBI Taxonomy" id="1234261"/>
    <lineage>
        <taxon>Eukaryota</taxon>
        <taxon>Metazoa</taxon>
        <taxon>Spiralia</taxon>
        <taxon>Gnathifera</taxon>
        <taxon>Rotifera</taxon>
        <taxon>Eurotatoria</taxon>
        <taxon>Bdelloidea</taxon>
        <taxon>Philodinida</taxon>
        <taxon>Philodinidae</taxon>
        <taxon>Didymodactylos</taxon>
    </lineage>
</organism>
<feature type="chain" id="PRO_5036434604" description="DnaJ-like protein" evidence="11">
    <location>
        <begin position="20"/>
        <end position="446"/>
    </location>
</feature>
<dbReference type="SMART" id="SM00717">
    <property type="entry name" value="SANT"/>
    <property type="match status" value="2"/>
</dbReference>
<dbReference type="CDD" id="cd00167">
    <property type="entry name" value="SANT"/>
    <property type="match status" value="2"/>
</dbReference>
<dbReference type="SUPFAM" id="SSF46689">
    <property type="entry name" value="Homeodomain-like"/>
    <property type="match status" value="2"/>
</dbReference>
<dbReference type="PANTHER" id="PTHR44653:SF2">
    <property type="entry name" value="DNAJ HOMOLOG SUBFAMILY C MEMBER 1"/>
    <property type="match status" value="1"/>
</dbReference>
<sequence length="446" mass="52306">MKHNCIVLILLFIINLCVGWESYELDLFDLVEELNTNFYQFIGVEPTSEVSDIKRAYRKLSLQWHPDKSNEADAEIKFRHLVSVYEVLKDDIKRKRYDRILTEGLPKWNTPVYYYRRVRKLHVWEMFLLLSVILTIGHYFVLWAIYFEKRLTMDERLVDMRKRLEKKMKKTTKQKDINQDMIDEELSKMVPILPKPVWRDILPVQFIKYFFIQNKCFLPAIIQLCNRKQTINIDDNDELKIEPQPRSPKIIIDDIVPEMASSQNKPVHSYNIESQNDLSNYVPLSSTANDNLPWTDEEKMLLCKSVARYPGGTPNRWEKISEMVGRNVNQVVEMAKHIKTNVTNVSTTGQNRTLPSSTLIADEIITEREDDDTPDDTSRSRKTAAKVDQEWSQTDQRLLECALKQIPKEINDRWGKIAECVPGKTKDDCLARYKVIVQMVKAKKTS</sequence>
<feature type="domain" description="Myb-like" evidence="13">
    <location>
        <begin position="391"/>
        <end position="437"/>
    </location>
</feature>
<dbReference type="Pfam" id="PF00226">
    <property type="entry name" value="DnaJ"/>
    <property type="match status" value="1"/>
</dbReference>
<dbReference type="PANTHER" id="PTHR44653">
    <property type="entry name" value="DNAJ HOMOLOG SUBFAMILY C MEMBER 1"/>
    <property type="match status" value="1"/>
</dbReference>